<dbReference type="EC" id="3.5.4.9" evidence="3"/>
<dbReference type="InterPro" id="IPR020631">
    <property type="entry name" value="THF_DH/CycHdrlase_NAD-bd_dom"/>
</dbReference>
<reference evidence="15" key="1">
    <citation type="submission" date="2021-06" db="EMBL/GenBank/DDBJ databases">
        <title>Parelaphostrongylus tenuis whole genome reference sequence.</title>
        <authorList>
            <person name="Garwood T.J."/>
            <person name="Larsen P.A."/>
            <person name="Fountain-Jones N.M."/>
            <person name="Garbe J.R."/>
            <person name="Macchietto M.G."/>
            <person name="Kania S.A."/>
            <person name="Gerhold R.W."/>
            <person name="Richards J.E."/>
            <person name="Wolf T.M."/>
        </authorList>
    </citation>
    <scope>NUCLEOTIDE SEQUENCE</scope>
    <source>
        <strain evidence="15">MNPRO001-30</strain>
        <tissue evidence="15">Meninges</tissue>
    </source>
</reference>
<comment type="catalytic activity">
    <reaction evidence="12">
        <text>(6S)-5,6,7,8-tetrahydrofolate + formate + ATP = (6R)-10-formyltetrahydrofolate + ADP + phosphate</text>
        <dbReference type="Rhea" id="RHEA:20221"/>
        <dbReference type="ChEBI" id="CHEBI:15740"/>
        <dbReference type="ChEBI" id="CHEBI:30616"/>
        <dbReference type="ChEBI" id="CHEBI:43474"/>
        <dbReference type="ChEBI" id="CHEBI:57453"/>
        <dbReference type="ChEBI" id="CHEBI:195366"/>
        <dbReference type="ChEBI" id="CHEBI:456216"/>
        <dbReference type="EC" id="6.3.4.3"/>
    </reaction>
</comment>
<name>A0AAD5MVI8_PARTN</name>
<dbReference type="PRINTS" id="PR00085">
    <property type="entry name" value="THFDHDRGNASE"/>
</dbReference>
<keyword evidence="9" id="KW-0560">Oxidoreductase</keyword>
<evidence type="ECO:0000256" key="1">
    <source>
        <dbReference type="ARBA" id="ARBA00004777"/>
    </source>
</evidence>
<dbReference type="Gene3D" id="3.40.50.720">
    <property type="entry name" value="NAD(P)-binding Rossmann-like Domain"/>
    <property type="match status" value="1"/>
</dbReference>
<keyword evidence="7" id="KW-0378">Hydrolase</keyword>
<comment type="catalytic activity">
    <reaction evidence="11">
        <text>(6R)-5,10-methenyltetrahydrofolate + H2O = (6R)-10-formyltetrahydrofolate + H(+)</text>
        <dbReference type="Rhea" id="RHEA:23700"/>
        <dbReference type="ChEBI" id="CHEBI:15377"/>
        <dbReference type="ChEBI" id="CHEBI:15378"/>
        <dbReference type="ChEBI" id="CHEBI:57455"/>
        <dbReference type="ChEBI" id="CHEBI:195366"/>
        <dbReference type="EC" id="3.5.4.9"/>
    </reaction>
</comment>
<dbReference type="FunFam" id="3.40.50.10860:FF:000005">
    <property type="entry name" value="C-1-tetrahydrofolate synthase, cytoplasmic, putative"/>
    <property type="match status" value="1"/>
</dbReference>
<evidence type="ECO:0000259" key="14">
    <source>
        <dbReference type="Pfam" id="PF02882"/>
    </source>
</evidence>
<dbReference type="PROSITE" id="PS00767">
    <property type="entry name" value="THF_DHG_CYH_2"/>
    <property type="match status" value="1"/>
</dbReference>
<evidence type="ECO:0000256" key="8">
    <source>
        <dbReference type="ARBA" id="ARBA00022857"/>
    </source>
</evidence>
<keyword evidence="16" id="KW-1185">Reference proteome</keyword>
<dbReference type="InterPro" id="IPR036291">
    <property type="entry name" value="NAD(P)-bd_dom_sf"/>
</dbReference>
<evidence type="ECO:0000256" key="12">
    <source>
        <dbReference type="ARBA" id="ARBA00049033"/>
    </source>
</evidence>
<dbReference type="Pfam" id="PF00763">
    <property type="entry name" value="THF_DHG_CYH"/>
    <property type="match status" value="1"/>
</dbReference>
<keyword evidence="6" id="KW-0554">One-carbon metabolism</keyword>
<dbReference type="Pfam" id="PF02882">
    <property type="entry name" value="THF_DHG_CYH_C"/>
    <property type="match status" value="1"/>
</dbReference>
<dbReference type="SUPFAM" id="SSF51735">
    <property type="entry name" value="NAD(P)-binding Rossmann-fold domains"/>
    <property type="match status" value="1"/>
</dbReference>
<dbReference type="InterPro" id="IPR020867">
    <property type="entry name" value="THF_DH/CycHdrlase_CS"/>
</dbReference>
<evidence type="ECO:0000256" key="3">
    <source>
        <dbReference type="ARBA" id="ARBA00012776"/>
    </source>
</evidence>
<comment type="caution">
    <text evidence="15">The sequence shown here is derived from an EMBL/GenBank/DDBJ whole genome shotgun (WGS) entry which is preliminary data.</text>
</comment>
<dbReference type="AlphaFoldDB" id="A0AAD5MVI8"/>
<dbReference type="Gene3D" id="3.40.50.10860">
    <property type="entry name" value="Leucine Dehydrogenase, chain A, domain 1"/>
    <property type="match status" value="1"/>
</dbReference>
<comment type="pathway">
    <text evidence="1">One-carbon metabolism; tetrahydrofolate interconversion.</text>
</comment>
<protein>
    <recommendedName>
        <fullName evidence="5">C-1-tetrahydrofolate synthase, cytoplasmic</fullName>
        <ecNumber evidence="4">1.5.1.5</ecNumber>
        <ecNumber evidence="3">3.5.4.9</ecNumber>
    </recommendedName>
</protein>
<evidence type="ECO:0000256" key="2">
    <source>
        <dbReference type="ARBA" id="ARBA00011738"/>
    </source>
</evidence>
<evidence type="ECO:0000256" key="10">
    <source>
        <dbReference type="ARBA" id="ARBA00023268"/>
    </source>
</evidence>
<comment type="subunit">
    <text evidence="2">Homodimer.</text>
</comment>
<dbReference type="SUPFAM" id="SSF53223">
    <property type="entry name" value="Aminoacid dehydrogenase-like, N-terminal domain"/>
    <property type="match status" value="1"/>
</dbReference>
<feature type="domain" description="Tetrahydrofolate dehydrogenase/cyclohydrolase catalytic" evidence="13">
    <location>
        <begin position="6"/>
        <end position="124"/>
    </location>
</feature>
<dbReference type="InterPro" id="IPR000672">
    <property type="entry name" value="THF_DH/CycHdrlase"/>
</dbReference>
<sequence length="304" mass="33026">MVAKLIDGLDISKLVLNDVAKKLTQMKIDYPDFNVVLAIVQVGNRADSNVYIGAKIKKAKEIGAEGRLIKLPETITQSELEAEICKLNADDDVDGIIVQLPLDCKNTIDVDGVVDKIHPLKDVDGLTRLNAGRLIRGELNHTILPCTPYGCLYLVQKATGDPNYVSGKNVVVLGRSKIVGAPAAALFLWHNGTTTICHSKTQEIKEQCRKADILVVAIGKKHFVKGDWIKPGAVVIDCGINVEEATQPGKKNRLFGDVDFEAAKEVAGYITPVPGGVGPMTVAMLIKNTFEQAVSRRLDKENKH</sequence>
<dbReference type="GO" id="GO:0035999">
    <property type="term" value="P:tetrahydrofolate interconversion"/>
    <property type="evidence" value="ECO:0007669"/>
    <property type="project" value="TreeGrafter"/>
</dbReference>
<evidence type="ECO:0000256" key="9">
    <source>
        <dbReference type="ARBA" id="ARBA00023002"/>
    </source>
</evidence>
<evidence type="ECO:0000313" key="16">
    <source>
        <dbReference type="Proteomes" id="UP001196413"/>
    </source>
</evidence>
<keyword evidence="10" id="KW-0511">Multifunctional enzyme</keyword>
<evidence type="ECO:0000313" key="15">
    <source>
        <dbReference type="EMBL" id="KAJ1365340.1"/>
    </source>
</evidence>
<dbReference type="GO" id="GO:0005829">
    <property type="term" value="C:cytosol"/>
    <property type="evidence" value="ECO:0007669"/>
    <property type="project" value="TreeGrafter"/>
</dbReference>
<dbReference type="GO" id="GO:0004477">
    <property type="term" value="F:methenyltetrahydrofolate cyclohydrolase activity"/>
    <property type="evidence" value="ECO:0007669"/>
    <property type="project" value="UniProtKB-EC"/>
</dbReference>
<dbReference type="GO" id="GO:0004329">
    <property type="term" value="F:formate-tetrahydrofolate ligase activity"/>
    <property type="evidence" value="ECO:0007669"/>
    <property type="project" value="UniProtKB-EC"/>
</dbReference>
<dbReference type="InterPro" id="IPR020630">
    <property type="entry name" value="THF_DH/CycHdrlase_cat_dom"/>
</dbReference>
<dbReference type="PANTHER" id="PTHR48099">
    <property type="entry name" value="C-1-TETRAHYDROFOLATE SYNTHASE, CYTOPLASMIC-RELATED"/>
    <property type="match status" value="1"/>
</dbReference>
<evidence type="ECO:0000256" key="4">
    <source>
        <dbReference type="ARBA" id="ARBA00012859"/>
    </source>
</evidence>
<proteinExistence type="inferred from homology"/>
<evidence type="ECO:0000256" key="5">
    <source>
        <dbReference type="ARBA" id="ARBA00017592"/>
    </source>
</evidence>
<dbReference type="CDD" id="cd01080">
    <property type="entry name" value="NAD_bind_m-THF_DH_Cyclohyd"/>
    <property type="match status" value="1"/>
</dbReference>
<evidence type="ECO:0000256" key="7">
    <source>
        <dbReference type="ARBA" id="ARBA00022801"/>
    </source>
</evidence>
<dbReference type="EC" id="1.5.1.5" evidence="4"/>
<evidence type="ECO:0000259" key="13">
    <source>
        <dbReference type="Pfam" id="PF00763"/>
    </source>
</evidence>
<dbReference type="PANTHER" id="PTHR48099:SF5">
    <property type="entry name" value="C-1-TETRAHYDROFOLATE SYNTHASE, CYTOPLASMIC"/>
    <property type="match status" value="1"/>
</dbReference>
<accession>A0AAD5MVI8</accession>
<dbReference type="GO" id="GO:0004488">
    <property type="term" value="F:methylenetetrahydrofolate dehydrogenase (NADP+) activity"/>
    <property type="evidence" value="ECO:0007669"/>
    <property type="project" value="UniProtKB-EC"/>
</dbReference>
<dbReference type="InterPro" id="IPR046346">
    <property type="entry name" value="Aminoacid_DH-like_N_sf"/>
</dbReference>
<dbReference type="HAMAP" id="MF_01576">
    <property type="entry name" value="THF_DHG_CYH"/>
    <property type="match status" value="1"/>
</dbReference>
<keyword evidence="8" id="KW-0521">NADP</keyword>
<dbReference type="EMBL" id="JAHQIW010005242">
    <property type="protein sequence ID" value="KAJ1365340.1"/>
    <property type="molecule type" value="Genomic_DNA"/>
</dbReference>
<organism evidence="15 16">
    <name type="scientific">Parelaphostrongylus tenuis</name>
    <name type="common">Meningeal worm</name>
    <dbReference type="NCBI Taxonomy" id="148309"/>
    <lineage>
        <taxon>Eukaryota</taxon>
        <taxon>Metazoa</taxon>
        <taxon>Ecdysozoa</taxon>
        <taxon>Nematoda</taxon>
        <taxon>Chromadorea</taxon>
        <taxon>Rhabditida</taxon>
        <taxon>Rhabditina</taxon>
        <taxon>Rhabditomorpha</taxon>
        <taxon>Strongyloidea</taxon>
        <taxon>Metastrongylidae</taxon>
        <taxon>Parelaphostrongylus</taxon>
    </lineage>
</organism>
<evidence type="ECO:0000256" key="6">
    <source>
        <dbReference type="ARBA" id="ARBA00022563"/>
    </source>
</evidence>
<dbReference type="Proteomes" id="UP001196413">
    <property type="component" value="Unassembled WGS sequence"/>
</dbReference>
<feature type="domain" description="Tetrahydrofolate dehydrogenase/cyclohydrolase NAD(P)-binding" evidence="14">
    <location>
        <begin position="145"/>
        <end position="294"/>
    </location>
</feature>
<evidence type="ECO:0000256" key="11">
    <source>
        <dbReference type="ARBA" id="ARBA00036357"/>
    </source>
</evidence>
<dbReference type="FunFam" id="3.40.50.720:FF:000006">
    <property type="entry name" value="Bifunctional protein FolD"/>
    <property type="match status" value="1"/>
</dbReference>
<gene>
    <name evidence="15" type="primary">MTHFD1_1</name>
    <name evidence="15" type="ORF">KIN20_025611</name>
</gene>